<name>A0A0C3CLW4_PILCF</name>
<sequence>MCTVFPVLLLVTIIFLTLQLDEKSMMASSSKSNSSERAITRIALPWPPQTCWK</sequence>
<proteinExistence type="predicted"/>
<organism evidence="2 3">
    <name type="scientific">Piloderma croceum (strain F 1598)</name>
    <dbReference type="NCBI Taxonomy" id="765440"/>
    <lineage>
        <taxon>Eukaryota</taxon>
        <taxon>Fungi</taxon>
        <taxon>Dikarya</taxon>
        <taxon>Basidiomycota</taxon>
        <taxon>Agaricomycotina</taxon>
        <taxon>Agaricomycetes</taxon>
        <taxon>Agaricomycetidae</taxon>
        <taxon>Atheliales</taxon>
        <taxon>Atheliaceae</taxon>
        <taxon>Piloderma</taxon>
    </lineage>
</organism>
<evidence type="ECO:0000313" key="2">
    <source>
        <dbReference type="EMBL" id="KIM90647.1"/>
    </source>
</evidence>
<reference evidence="3" key="2">
    <citation type="submission" date="2015-01" db="EMBL/GenBank/DDBJ databases">
        <title>Evolutionary Origins and Diversification of the Mycorrhizal Mutualists.</title>
        <authorList>
            <consortium name="DOE Joint Genome Institute"/>
            <consortium name="Mycorrhizal Genomics Consortium"/>
            <person name="Kohler A."/>
            <person name="Kuo A."/>
            <person name="Nagy L.G."/>
            <person name="Floudas D."/>
            <person name="Copeland A."/>
            <person name="Barry K.W."/>
            <person name="Cichocki N."/>
            <person name="Veneault-Fourrey C."/>
            <person name="LaButti K."/>
            <person name="Lindquist E.A."/>
            <person name="Lipzen A."/>
            <person name="Lundell T."/>
            <person name="Morin E."/>
            <person name="Murat C."/>
            <person name="Riley R."/>
            <person name="Ohm R."/>
            <person name="Sun H."/>
            <person name="Tunlid A."/>
            <person name="Henrissat B."/>
            <person name="Grigoriev I.V."/>
            <person name="Hibbett D.S."/>
            <person name="Martin F."/>
        </authorList>
    </citation>
    <scope>NUCLEOTIDE SEQUENCE [LARGE SCALE GENOMIC DNA]</scope>
    <source>
        <strain evidence="3">F 1598</strain>
    </source>
</reference>
<evidence type="ECO:0000256" key="1">
    <source>
        <dbReference type="SAM" id="SignalP"/>
    </source>
</evidence>
<protein>
    <submittedName>
        <fullName evidence="2">Uncharacterized protein</fullName>
    </submittedName>
</protein>
<dbReference type="EMBL" id="KN832972">
    <property type="protein sequence ID" value="KIM90647.1"/>
    <property type="molecule type" value="Genomic_DNA"/>
</dbReference>
<accession>A0A0C3CLW4</accession>
<dbReference type="Proteomes" id="UP000054166">
    <property type="component" value="Unassembled WGS sequence"/>
</dbReference>
<evidence type="ECO:0000313" key="3">
    <source>
        <dbReference type="Proteomes" id="UP000054166"/>
    </source>
</evidence>
<dbReference type="AlphaFoldDB" id="A0A0C3CLW4"/>
<dbReference type="HOGENOM" id="CLU_3069479_0_0_1"/>
<keyword evidence="1" id="KW-0732">Signal</keyword>
<keyword evidence="3" id="KW-1185">Reference proteome</keyword>
<gene>
    <name evidence="2" type="ORF">PILCRDRAFT_811089</name>
</gene>
<dbReference type="InParanoid" id="A0A0C3CLW4"/>
<feature type="signal peptide" evidence="1">
    <location>
        <begin position="1"/>
        <end position="19"/>
    </location>
</feature>
<reference evidence="2 3" key="1">
    <citation type="submission" date="2014-04" db="EMBL/GenBank/DDBJ databases">
        <authorList>
            <consortium name="DOE Joint Genome Institute"/>
            <person name="Kuo A."/>
            <person name="Tarkka M."/>
            <person name="Buscot F."/>
            <person name="Kohler A."/>
            <person name="Nagy L.G."/>
            <person name="Floudas D."/>
            <person name="Copeland A."/>
            <person name="Barry K.W."/>
            <person name="Cichocki N."/>
            <person name="Veneault-Fourrey C."/>
            <person name="LaButti K."/>
            <person name="Lindquist E.A."/>
            <person name="Lipzen A."/>
            <person name="Lundell T."/>
            <person name="Morin E."/>
            <person name="Murat C."/>
            <person name="Sun H."/>
            <person name="Tunlid A."/>
            <person name="Henrissat B."/>
            <person name="Grigoriev I.V."/>
            <person name="Hibbett D.S."/>
            <person name="Martin F."/>
            <person name="Nordberg H.P."/>
            <person name="Cantor M.N."/>
            <person name="Hua S.X."/>
        </authorList>
    </citation>
    <scope>NUCLEOTIDE SEQUENCE [LARGE SCALE GENOMIC DNA]</scope>
    <source>
        <strain evidence="2 3">F 1598</strain>
    </source>
</reference>
<feature type="chain" id="PRO_5002162600" evidence="1">
    <location>
        <begin position="20"/>
        <end position="53"/>
    </location>
</feature>